<dbReference type="SUPFAM" id="SSF53850">
    <property type="entry name" value="Periplasmic binding protein-like II"/>
    <property type="match status" value="1"/>
</dbReference>
<gene>
    <name evidence="3" type="ORF">PHO31112_01963</name>
</gene>
<evidence type="ECO:0000313" key="4">
    <source>
        <dbReference type="Proteomes" id="UP000343317"/>
    </source>
</evidence>
<evidence type="ECO:0000256" key="1">
    <source>
        <dbReference type="SAM" id="MobiDB-lite"/>
    </source>
</evidence>
<protein>
    <submittedName>
        <fullName evidence="3">LysR family transcriptional regulator</fullName>
    </submittedName>
</protein>
<sequence length="114" mass="12084">MNGSAPSAYPPRSISPTDANTTTPPFEHFYLSLQAAGAGLGAAIGSVYMVSDELNAGRLVAPFGFARDGSAYVALAREPFAANPAREALLHWLRSALAESASKWISRETQTDTR</sequence>
<dbReference type="AlphaFoldDB" id="A0A5E4UC96"/>
<dbReference type="Gene3D" id="3.40.190.10">
    <property type="entry name" value="Periplasmic binding protein-like II"/>
    <property type="match status" value="1"/>
</dbReference>
<dbReference type="Pfam" id="PF03466">
    <property type="entry name" value="LysR_substrate"/>
    <property type="match status" value="1"/>
</dbReference>
<evidence type="ECO:0000259" key="2">
    <source>
        <dbReference type="Pfam" id="PF03466"/>
    </source>
</evidence>
<dbReference type="EMBL" id="CABPSM010000004">
    <property type="protein sequence ID" value="VVD97650.1"/>
    <property type="molecule type" value="Genomic_DNA"/>
</dbReference>
<dbReference type="InterPro" id="IPR005119">
    <property type="entry name" value="LysR_subst-bd"/>
</dbReference>
<reference evidence="3 4" key="1">
    <citation type="submission" date="2019-08" db="EMBL/GenBank/DDBJ databases">
        <authorList>
            <person name="Peeters C."/>
        </authorList>
    </citation>
    <scope>NUCLEOTIDE SEQUENCE [LARGE SCALE GENOMIC DNA]</scope>
    <source>
        <strain evidence="3 4">LMG 31112</strain>
    </source>
</reference>
<accession>A0A5E4UC96</accession>
<keyword evidence="4" id="KW-1185">Reference proteome</keyword>
<name>A0A5E4UC96_9BURK</name>
<feature type="domain" description="LysR substrate-binding" evidence="2">
    <location>
        <begin position="27"/>
        <end position="97"/>
    </location>
</feature>
<dbReference type="Proteomes" id="UP000343317">
    <property type="component" value="Unassembled WGS sequence"/>
</dbReference>
<organism evidence="3 4">
    <name type="scientific">Pandoraea horticolens</name>
    <dbReference type="NCBI Taxonomy" id="2508298"/>
    <lineage>
        <taxon>Bacteria</taxon>
        <taxon>Pseudomonadati</taxon>
        <taxon>Pseudomonadota</taxon>
        <taxon>Betaproteobacteria</taxon>
        <taxon>Burkholderiales</taxon>
        <taxon>Burkholderiaceae</taxon>
        <taxon>Pandoraea</taxon>
    </lineage>
</organism>
<dbReference type="RefSeq" id="WP_246177928.1">
    <property type="nucleotide sequence ID" value="NZ_CABPSM010000004.1"/>
</dbReference>
<feature type="region of interest" description="Disordered" evidence="1">
    <location>
        <begin position="1"/>
        <end position="21"/>
    </location>
</feature>
<evidence type="ECO:0000313" key="3">
    <source>
        <dbReference type="EMBL" id="VVD97650.1"/>
    </source>
</evidence>
<proteinExistence type="predicted"/>